<evidence type="ECO:0008006" key="4">
    <source>
        <dbReference type="Google" id="ProtNLM"/>
    </source>
</evidence>
<evidence type="ECO:0000256" key="1">
    <source>
        <dbReference type="SAM" id="Phobius"/>
    </source>
</evidence>
<keyword evidence="1" id="KW-0812">Transmembrane</keyword>
<proteinExistence type="predicted"/>
<organism evidence="2 3">
    <name type="scientific">Halobacillus alkaliphilus</name>
    <dbReference type="NCBI Taxonomy" id="396056"/>
    <lineage>
        <taxon>Bacteria</taxon>
        <taxon>Bacillati</taxon>
        <taxon>Bacillota</taxon>
        <taxon>Bacilli</taxon>
        <taxon>Bacillales</taxon>
        <taxon>Bacillaceae</taxon>
        <taxon>Halobacillus</taxon>
    </lineage>
</organism>
<feature type="transmembrane region" description="Helical" evidence="1">
    <location>
        <begin position="115"/>
        <end position="134"/>
    </location>
</feature>
<dbReference type="AlphaFoldDB" id="A0A1I2JT88"/>
<protein>
    <recommendedName>
        <fullName evidence="4">DUF2975 domain-containing protein</fullName>
    </recommendedName>
</protein>
<keyword evidence="3" id="KW-1185">Reference proteome</keyword>
<reference evidence="3" key="1">
    <citation type="submission" date="2016-10" db="EMBL/GenBank/DDBJ databases">
        <authorList>
            <person name="Varghese N."/>
            <person name="Submissions S."/>
        </authorList>
    </citation>
    <scope>NUCLEOTIDE SEQUENCE [LARGE SCALE GENOMIC DNA]</scope>
    <source>
        <strain evidence="3">FP5</strain>
    </source>
</reference>
<feature type="transmembrane region" description="Helical" evidence="1">
    <location>
        <begin position="12"/>
        <end position="38"/>
    </location>
</feature>
<evidence type="ECO:0000313" key="2">
    <source>
        <dbReference type="EMBL" id="SFF57223.1"/>
    </source>
</evidence>
<feature type="transmembrane region" description="Helical" evidence="1">
    <location>
        <begin position="73"/>
        <end position="94"/>
    </location>
</feature>
<accession>A0A1I2JT88</accession>
<sequence length="190" mass="21377">MNLNLFYKLGSILCITLFYFVSLTGLFAIASHIGYLYFPNSAFTDSLGSFDPIYSYLVLNFEEQPDLYEKKSFLQLSFLSELTTILFAAVFLWLMHKFLKTLDQEGLFTYKNVSILTKLGLTIGILGTGFTYTSELLTSKAVEELEITNASVHYSSWFFIDTLIGGIILIIIASALKTAVHAVKENKQTI</sequence>
<feature type="transmembrane region" description="Helical" evidence="1">
    <location>
        <begin position="154"/>
        <end position="176"/>
    </location>
</feature>
<dbReference type="EMBL" id="FOOG01000002">
    <property type="protein sequence ID" value="SFF57223.1"/>
    <property type="molecule type" value="Genomic_DNA"/>
</dbReference>
<gene>
    <name evidence="2" type="ORF">SAMN05216353_10243</name>
</gene>
<dbReference type="RefSeq" id="WP_089749517.1">
    <property type="nucleotide sequence ID" value="NZ_FOOG01000002.1"/>
</dbReference>
<evidence type="ECO:0000313" key="3">
    <source>
        <dbReference type="Proteomes" id="UP000198897"/>
    </source>
</evidence>
<keyword evidence="1" id="KW-1133">Transmembrane helix</keyword>
<dbReference type="OrthoDB" id="2606697at2"/>
<dbReference type="Proteomes" id="UP000198897">
    <property type="component" value="Unassembled WGS sequence"/>
</dbReference>
<keyword evidence="1" id="KW-0472">Membrane</keyword>
<name>A0A1I2JT88_9BACI</name>